<dbReference type="AlphaFoldDB" id="A0A9D4IUP0"/>
<dbReference type="Proteomes" id="UP000828390">
    <property type="component" value="Unassembled WGS sequence"/>
</dbReference>
<evidence type="ECO:0000256" key="1">
    <source>
        <dbReference type="SAM" id="MobiDB-lite"/>
    </source>
</evidence>
<feature type="region of interest" description="Disordered" evidence="1">
    <location>
        <begin position="1"/>
        <end position="25"/>
    </location>
</feature>
<comment type="caution">
    <text evidence="2">The sequence shown here is derived from an EMBL/GenBank/DDBJ whole genome shotgun (WGS) entry which is preliminary data.</text>
</comment>
<organism evidence="2 3">
    <name type="scientific">Dreissena polymorpha</name>
    <name type="common">Zebra mussel</name>
    <name type="synonym">Mytilus polymorpha</name>
    <dbReference type="NCBI Taxonomy" id="45954"/>
    <lineage>
        <taxon>Eukaryota</taxon>
        <taxon>Metazoa</taxon>
        <taxon>Spiralia</taxon>
        <taxon>Lophotrochozoa</taxon>
        <taxon>Mollusca</taxon>
        <taxon>Bivalvia</taxon>
        <taxon>Autobranchia</taxon>
        <taxon>Heteroconchia</taxon>
        <taxon>Euheterodonta</taxon>
        <taxon>Imparidentia</taxon>
        <taxon>Neoheterodontei</taxon>
        <taxon>Myida</taxon>
        <taxon>Dreissenoidea</taxon>
        <taxon>Dreissenidae</taxon>
        <taxon>Dreissena</taxon>
    </lineage>
</organism>
<evidence type="ECO:0000313" key="3">
    <source>
        <dbReference type="Proteomes" id="UP000828390"/>
    </source>
</evidence>
<reference evidence="2" key="1">
    <citation type="journal article" date="2019" name="bioRxiv">
        <title>The Genome of the Zebra Mussel, Dreissena polymorpha: A Resource for Invasive Species Research.</title>
        <authorList>
            <person name="McCartney M.A."/>
            <person name="Auch B."/>
            <person name="Kono T."/>
            <person name="Mallez S."/>
            <person name="Zhang Y."/>
            <person name="Obille A."/>
            <person name="Becker A."/>
            <person name="Abrahante J.E."/>
            <person name="Garbe J."/>
            <person name="Badalamenti J.P."/>
            <person name="Herman A."/>
            <person name="Mangelson H."/>
            <person name="Liachko I."/>
            <person name="Sullivan S."/>
            <person name="Sone E.D."/>
            <person name="Koren S."/>
            <person name="Silverstein K.A.T."/>
            <person name="Beckman K.B."/>
            <person name="Gohl D.M."/>
        </authorList>
    </citation>
    <scope>NUCLEOTIDE SEQUENCE</scope>
    <source>
        <strain evidence="2">Duluth1</strain>
        <tissue evidence="2">Whole animal</tissue>
    </source>
</reference>
<protein>
    <submittedName>
        <fullName evidence="2">Uncharacterized protein</fullName>
    </submittedName>
</protein>
<accession>A0A9D4IUP0</accession>
<sequence length="69" mass="7978">MVCLSDPESSLRYGHKNASAADEKDNYHKVKPGQWQNDNPLIDVLSDLSSNAFTKEINKQREYRRAYFS</sequence>
<reference evidence="2" key="2">
    <citation type="submission" date="2020-11" db="EMBL/GenBank/DDBJ databases">
        <authorList>
            <person name="McCartney M.A."/>
            <person name="Auch B."/>
            <person name="Kono T."/>
            <person name="Mallez S."/>
            <person name="Becker A."/>
            <person name="Gohl D.M."/>
            <person name="Silverstein K.A.T."/>
            <person name="Koren S."/>
            <person name="Bechman K.B."/>
            <person name="Herman A."/>
            <person name="Abrahante J.E."/>
            <person name="Garbe J."/>
        </authorList>
    </citation>
    <scope>NUCLEOTIDE SEQUENCE</scope>
    <source>
        <strain evidence="2">Duluth1</strain>
        <tissue evidence="2">Whole animal</tissue>
    </source>
</reference>
<name>A0A9D4IUP0_DREPO</name>
<gene>
    <name evidence="2" type="ORF">DPMN_162769</name>
</gene>
<keyword evidence="3" id="KW-1185">Reference proteome</keyword>
<proteinExistence type="predicted"/>
<evidence type="ECO:0000313" key="2">
    <source>
        <dbReference type="EMBL" id="KAH3784758.1"/>
    </source>
</evidence>
<dbReference type="EMBL" id="JAIWYP010000008">
    <property type="protein sequence ID" value="KAH3784758.1"/>
    <property type="molecule type" value="Genomic_DNA"/>
</dbReference>